<protein>
    <submittedName>
        <fullName evidence="1">Uncharacterized protein</fullName>
    </submittedName>
</protein>
<sequence length="179" mass="19809">MRDQLYPVKVDNANRTAAFRTVAVAVAEAEASIQTVEERYRQATRRLCINLRTLPMTHPLAALRNRTSRWFISPMQKIVSAVSRDHTDRMEVVHEYGLPPRTSRMPVVVEDDLAKAVKAANDVKGIIIATSSSQKGGMVGMGGIVCDGGCNRPGEVLASYSVALGLQMSRIRTQRNWQQ</sequence>
<evidence type="ECO:0000313" key="1">
    <source>
        <dbReference type="EMBL" id="KJZ69076.1"/>
    </source>
</evidence>
<name>A0A0F7ZFG0_9HYPO</name>
<proteinExistence type="predicted"/>
<organism evidence="1 2">
    <name type="scientific">Hirsutella minnesotensis 3608</name>
    <dbReference type="NCBI Taxonomy" id="1043627"/>
    <lineage>
        <taxon>Eukaryota</taxon>
        <taxon>Fungi</taxon>
        <taxon>Dikarya</taxon>
        <taxon>Ascomycota</taxon>
        <taxon>Pezizomycotina</taxon>
        <taxon>Sordariomycetes</taxon>
        <taxon>Hypocreomycetidae</taxon>
        <taxon>Hypocreales</taxon>
        <taxon>Ophiocordycipitaceae</taxon>
        <taxon>Hirsutella</taxon>
    </lineage>
</organism>
<reference evidence="1 2" key="1">
    <citation type="journal article" date="2014" name="Genome Biol. Evol.">
        <title>Comparative genomics and transcriptomics analyses reveal divergent lifestyle features of nematode endoparasitic fungus Hirsutella minnesotensis.</title>
        <authorList>
            <person name="Lai Y."/>
            <person name="Liu K."/>
            <person name="Zhang X."/>
            <person name="Zhang X."/>
            <person name="Li K."/>
            <person name="Wang N."/>
            <person name="Shu C."/>
            <person name="Wu Y."/>
            <person name="Wang C."/>
            <person name="Bushley K.E."/>
            <person name="Xiang M."/>
            <person name="Liu X."/>
        </authorList>
    </citation>
    <scope>NUCLEOTIDE SEQUENCE [LARGE SCALE GENOMIC DNA]</scope>
    <source>
        <strain evidence="1 2">3608</strain>
    </source>
</reference>
<dbReference type="Proteomes" id="UP000054481">
    <property type="component" value="Unassembled WGS sequence"/>
</dbReference>
<dbReference type="EMBL" id="KQ030768">
    <property type="protein sequence ID" value="KJZ69076.1"/>
    <property type="molecule type" value="Genomic_DNA"/>
</dbReference>
<accession>A0A0F7ZFG0</accession>
<evidence type="ECO:0000313" key="2">
    <source>
        <dbReference type="Proteomes" id="UP000054481"/>
    </source>
</evidence>
<dbReference type="AlphaFoldDB" id="A0A0F7ZFG0"/>
<dbReference type="OrthoDB" id="5243754at2759"/>
<keyword evidence="2" id="KW-1185">Reference proteome</keyword>
<gene>
    <name evidence="1" type="ORF">HIM_11526</name>
</gene>